<reference evidence="2" key="1">
    <citation type="submission" date="2023-07" db="EMBL/GenBank/DDBJ databases">
        <title>Chromosome-level genome assembly of Artemia franciscana.</title>
        <authorList>
            <person name="Jo E."/>
        </authorList>
    </citation>
    <scope>NUCLEOTIDE SEQUENCE</scope>
    <source>
        <tissue evidence="2">Whole body</tissue>
    </source>
</reference>
<evidence type="ECO:0000313" key="2">
    <source>
        <dbReference type="EMBL" id="KAK2716258.1"/>
    </source>
</evidence>
<dbReference type="EMBL" id="JAVRJZ010000012">
    <property type="protein sequence ID" value="KAK2716260.1"/>
    <property type="molecule type" value="Genomic_DNA"/>
</dbReference>
<dbReference type="InterPro" id="IPR024445">
    <property type="entry name" value="Tnp_ISXO2-like"/>
</dbReference>
<dbReference type="PANTHER" id="PTHR47163:SF2">
    <property type="entry name" value="SI:DKEY-17M8.2"/>
    <property type="match status" value="1"/>
</dbReference>
<keyword evidence="3" id="KW-1185">Reference proteome</keyword>
<dbReference type="EMBL" id="JAVRJZ010000012">
    <property type="protein sequence ID" value="KAK2716258.1"/>
    <property type="molecule type" value="Genomic_DNA"/>
</dbReference>
<organism evidence="2 3">
    <name type="scientific">Artemia franciscana</name>
    <name type="common">Brine shrimp</name>
    <name type="synonym">Artemia sanfranciscana</name>
    <dbReference type="NCBI Taxonomy" id="6661"/>
    <lineage>
        <taxon>Eukaryota</taxon>
        <taxon>Metazoa</taxon>
        <taxon>Ecdysozoa</taxon>
        <taxon>Arthropoda</taxon>
        <taxon>Crustacea</taxon>
        <taxon>Branchiopoda</taxon>
        <taxon>Anostraca</taxon>
        <taxon>Artemiidae</taxon>
        <taxon>Artemia</taxon>
    </lineage>
</organism>
<feature type="domain" description="ISXO2-like transposase" evidence="1">
    <location>
        <begin position="160"/>
        <end position="305"/>
    </location>
</feature>
<gene>
    <name evidence="2" type="ORF">QYM36_010744</name>
</gene>
<protein>
    <recommendedName>
        <fullName evidence="1">ISXO2-like transposase domain-containing protein</fullName>
    </recommendedName>
</protein>
<dbReference type="EMBL" id="JAVRJZ010000012">
    <property type="protein sequence ID" value="KAK2716257.1"/>
    <property type="molecule type" value="Genomic_DNA"/>
</dbReference>
<dbReference type="InterPro" id="IPR053164">
    <property type="entry name" value="IS1016-like_transposase"/>
</dbReference>
<proteinExistence type="predicted"/>
<comment type="caution">
    <text evidence="2">The sequence shown here is derived from an EMBL/GenBank/DDBJ whole genome shotgun (WGS) entry which is preliminary data.</text>
</comment>
<dbReference type="EMBL" id="JAVRJZ010000012">
    <property type="protein sequence ID" value="KAK2716259.1"/>
    <property type="molecule type" value="Genomic_DNA"/>
</dbReference>
<dbReference type="Pfam" id="PF12762">
    <property type="entry name" value="DDE_Tnp_IS1595"/>
    <property type="match status" value="1"/>
</dbReference>
<evidence type="ECO:0000313" key="3">
    <source>
        <dbReference type="Proteomes" id="UP001187531"/>
    </source>
</evidence>
<dbReference type="SMART" id="SM01126">
    <property type="entry name" value="DDE_Tnp_IS1595"/>
    <property type="match status" value="1"/>
</dbReference>
<dbReference type="Proteomes" id="UP001187531">
    <property type="component" value="Unassembled WGS sequence"/>
</dbReference>
<accession>A0AA88HSD8</accession>
<evidence type="ECO:0000259" key="1">
    <source>
        <dbReference type="SMART" id="SM01126"/>
    </source>
</evidence>
<dbReference type="PANTHER" id="PTHR47163">
    <property type="entry name" value="DDE_TNP_IS1595 DOMAIN-CONTAINING PROTEIN"/>
    <property type="match status" value="1"/>
</dbReference>
<sequence>MEVQSNYETDAMDICKLCEIDYFQAIKKFYDNDEAALEFFRHHGIFPKSVICPRCNTSCYFYKAQNQWRCPQWHWVQLKHKKNKKTKKYCNFTKSDRKGTFLERSKIQPWKSILFCNQVINQKWDQALIKDYLNLSSQTLINCGVLVYEIAESWLAKQEPIGGNGEEVEVDVTYVVHRRNENIRIRSRRWLFAGIERTNKRKFMVALNEGQYRDTEMLLKVMQKNVKPGSVIYSNSGNNLNLSSMKCKHFAVDHSKNSGNSINSHIHTNNVQKLLCSFKDTIRQGINPDNLQQHIARFLFFSSFDNKKELLHHFFVEAVNINSFGSVRRQTAVNGQKHSCYPEAFNANLDDTYSENILTEILKK</sequence>
<dbReference type="AlphaFoldDB" id="A0AA88HSD8"/>
<name>A0AA88HSD8_ARTSF</name>